<dbReference type="GO" id="GO:0070475">
    <property type="term" value="P:rRNA base methylation"/>
    <property type="evidence" value="ECO:0007669"/>
    <property type="project" value="InterPro"/>
</dbReference>
<dbReference type="Proteomes" id="UP001172457">
    <property type="component" value="Chromosome 2"/>
</dbReference>
<dbReference type="PANTHER" id="PTHR11538">
    <property type="entry name" value="PHENYLALANYL-TRNA SYNTHETASE"/>
    <property type="match status" value="1"/>
</dbReference>
<comment type="caution">
    <text evidence="2">The sequence shown here is derived from an EMBL/GenBank/DDBJ whole genome shotgun (WGS) entry which is preliminary data.</text>
</comment>
<evidence type="ECO:0000313" key="3">
    <source>
        <dbReference type="Proteomes" id="UP001172457"/>
    </source>
</evidence>
<keyword evidence="3" id="KW-1185">Reference proteome</keyword>
<evidence type="ECO:0000259" key="1">
    <source>
        <dbReference type="Pfam" id="PF10354"/>
    </source>
</evidence>
<dbReference type="AlphaFoldDB" id="A0AA38TT10"/>
<gene>
    <name evidence="2" type="ORF">OSB04_006201</name>
</gene>
<name>A0AA38TT10_9ASTR</name>
<evidence type="ECO:0000313" key="2">
    <source>
        <dbReference type="EMBL" id="KAJ9561041.1"/>
    </source>
</evidence>
<dbReference type="Pfam" id="PF10354">
    <property type="entry name" value="BMT5-like"/>
    <property type="match status" value="1"/>
</dbReference>
<proteinExistence type="predicted"/>
<dbReference type="GO" id="GO:0070042">
    <property type="term" value="F:rRNA (uridine-N3-)-methyltransferase activity"/>
    <property type="evidence" value="ECO:0007669"/>
    <property type="project" value="InterPro"/>
</dbReference>
<dbReference type="PANTHER" id="PTHR11538:SF26">
    <property type="entry name" value="FERREDOXIN-FOLD ANTICODON-BINDING DOMAIN-CONTAINING PROTEIN 1"/>
    <property type="match status" value="1"/>
</dbReference>
<accession>A0AA38TT10</accession>
<protein>
    <recommendedName>
        <fullName evidence="1">25S rRNA (uridine-N(3))-methyltransferase BMT5-like domain-containing protein</fullName>
    </recommendedName>
</protein>
<dbReference type="GO" id="GO:0005737">
    <property type="term" value="C:cytoplasm"/>
    <property type="evidence" value="ECO:0007669"/>
    <property type="project" value="TreeGrafter"/>
</dbReference>
<dbReference type="EMBL" id="JARYMX010000002">
    <property type="protein sequence ID" value="KAJ9561041.1"/>
    <property type="molecule type" value="Genomic_DNA"/>
</dbReference>
<feature type="domain" description="25S rRNA (uridine-N(3))-methyltransferase BMT5-like" evidence="1">
    <location>
        <begin position="31"/>
        <end position="165"/>
    </location>
</feature>
<reference evidence="2" key="1">
    <citation type="submission" date="2023-03" db="EMBL/GenBank/DDBJ databases">
        <title>Chromosome-scale reference genome and RAD-based genetic map of yellow starthistle (Centaurea solstitialis) reveal putative structural variation and QTLs associated with invader traits.</title>
        <authorList>
            <person name="Reatini B."/>
            <person name="Cang F.A."/>
            <person name="Jiang Q."/>
            <person name="Mckibben M.T.W."/>
            <person name="Barker M.S."/>
            <person name="Rieseberg L.H."/>
            <person name="Dlugosch K.M."/>
        </authorList>
    </citation>
    <scope>NUCLEOTIDE SEQUENCE</scope>
    <source>
        <strain evidence="2">CAN-66</strain>
        <tissue evidence="2">Leaf</tissue>
    </source>
</reference>
<organism evidence="2 3">
    <name type="scientific">Centaurea solstitialis</name>
    <name type="common">yellow star-thistle</name>
    <dbReference type="NCBI Taxonomy" id="347529"/>
    <lineage>
        <taxon>Eukaryota</taxon>
        <taxon>Viridiplantae</taxon>
        <taxon>Streptophyta</taxon>
        <taxon>Embryophyta</taxon>
        <taxon>Tracheophyta</taxon>
        <taxon>Spermatophyta</taxon>
        <taxon>Magnoliopsida</taxon>
        <taxon>eudicotyledons</taxon>
        <taxon>Gunneridae</taxon>
        <taxon>Pentapetalae</taxon>
        <taxon>asterids</taxon>
        <taxon>campanulids</taxon>
        <taxon>Asterales</taxon>
        <taxon>Asteraceae</taxon>
        <taxon>Carduoideae</taxon>
        <taxon>Cardueae</taxon>
        <taxon>Centaureinae</taxon>
        <taxon>Centaurea</taxon>
    </lineage>
</organism>
<dbReference type="InterPro" id="IPR019446">
    <property type="entry name" value="BMT5-like"/>
</dbReference>
<sequence length="233" mass="26662">MLSFKKTKVGFRKKIVMIHRVKSYSSNQQILLVGEGDLSFSLSLATSFQFDENMVPTTIDSYDDVIVKHKKAQGNLELLKQLGAQVFHGFDATAMAVNFSLCRRMYDRIIFNFPHAGYCGEYEAHPDMIMLQQRLVRGFLDNITKMLQPCTREVHVTHRTQYPFNIGNSPKSPTNVVWCYSSVEILTSVIIQDTQTKGEPGRNPTNLSHWSRLRLSKSCHLEKACKGYFQTFP</sequence>